<feature type="region of interest" description="Disordered" evidence="1">
    <location>
        <begin position="78"/>
        <end position="156"/>
    </location>
</feature>
<evidence type="ECO:0000313" key="3">
    <source>
        <dbReference type="Proteomes" id="UP000812287"/>
    </source>
</evidence>
<accession>A0A9P7VYZ2</accession>
<dbReference type="OrthoDB" id="3256715at2759"/>
<evidence type="ECO:0000256" key="1">
    <source>
        <dbReference type="SAM" id="MobiDB-lite"/>
    </source>
</evidence>
<feature type="compositionally biased region" description="Polar residues" evidence="1">
    <location>
        <begin position="133"/>
        <end position="144"/>
    </location>
</feature>
<reference evidence="2" key="1">
    <citation type="submission" date="2020-11" db="EMBL/GenBank/DDBJ databases">
        <title>Adaptations for nitrogen fixation in a non-lichenized fungal sporocarp promotes dispersal by wood-feeding termites.</title>
        <authorList>
            <consortium name="DOE Joint Genome Institute"/>
            <person name="Koch R.A."/>
            <person name="Yoon G."/>
            <person name="Arayal U."/>
            <person name="Lail K."/>
            <person name="Amirebrahimi M."/>
            <person name="Labutti K."/>
            <person name="Lipzen A."/>
            <person name="Riley R."/>
            <person name="Barry K."/>
            <person name="Henrissat B."/>
            <person name="Grigoriev I.V."/>
            <person name="Herr J.R."/>
            <person name="Aime M.C."/>
        </authorList>
    </citation>
    <scope>NUCLEOTIDE SEQUENCE</scope>
    <source>
        <strain evidence="2">MCA 3950</strain>
    </source>
</reference>
<comment type="caution">
    <text evidence="2">The sequence shown here is derived from an EMBL/GenBank/DDBJ whole genome shotgun (WGS) entry which is preliminary data.</text>
</comment>
<dbReference type="EMBL" id="MU250528">
    <property type="protein sequence ID" value="KAG7449010.1"/>
    <property type="molecule type" value="Genomic_DNA"/>
</dbReference>
<name>A0A9P7VYZ2_9AGAR</name>
<keyword evidence="3" id="KW-1185">Reference proteome</keyword>
<gene>
    <name evidence="2" type="ORF">BT62DRAFT_929007</name>
</gene>
<sequence length="156" mass="17743">MKIEWAADFHRDGSRRKHPIPNTMHGWLAKMRGTLIGDERLRSRGMREMKAAREYKRREARRKKQSCGFLANLFGCKLPPSRSSGTRSQPRVRHRGSAHRLVGHAPQRRHTTGIAGTPGRSKSPVKAPVNGVRRNTQGRGQTTGARRVQPKRRVTR</sequence>
<organism evidence="2 3">
    <name type="scientific">Guyanagaster necrorhizus</name>
    <dbReference type="NCBI Taxonomy" id="856835"/>
    <lineage>
        <taxon>Eukaryota</taxon>
        <taxon>Fungi</taxon>
        <taxon>Dikarya</taxon>
        <taxon>Basidiomycota</taxon>
        <taxon>Agaricomycotina</taxon>
        <taxon>Agaricomycetes</taxon>
        <taxon>Agaricomycetidae</taxon>
        <taxon>Agaricales</taxon>
        <taxon>Marasmiineae</taxon>
        <taxon>Physalacriaceae</taxon>
        <taxon>Guyanagaster</taxon>
    </lineage>
</organism>
<dbReference type="RefSeq" id="XP_043042510.1">
    <property type="nucleotide sequence ID" value="XM_043185625.1"/>
</dbReference>
<protein>
    <submittedName>
        <fullName evidence="2">Uncharacterized protein</fullName>
    </submittedName>
</protein>
<feature type="compositionally biased region" description="Basic residues" evidence="1">
    <location>
        <begin position="90"/>
        <end position="111"/>
    </location>
</feature>
<dbReference type="GeneID" id="66107922"/>
<evidence type="ECO:0000313" key="2">
    <source>
        <dbReference type="EMBL" id="KAG7449010.1"/>
    </source>
</evidence>
<dbReference type="AlphaFoldDB" id="A0A9P7VYZ2"/>
<dbReference type="Proteomes" id="UP000812287">
    <property type="component" value="Unassembled WGS sequence"/>
</dbReference>
<proteinExistence type="predicted"/>